<dbReference type="AlphaFoldDB" id="A0A937A5U3"/>
<dbReference type="EMBL" id="JAERQG010000001">
    <property type="protein sequence ID" value="MBL0764125.1"/>
    <property type="molecule type" value="Genomic_DNA"/>
</dbReference>
<gene>
    <name evidence="2" type="ORF">JKP34_02600</name>
</gene>
<keyword evidence="3" id="KW-1185">Reference proteome</keyword>
<feature type="signal peptide" evidence="1">
    <location>
        <begin position="1"/>
        <end position="21"/>
    </location>
</feature>
<organism evidence="2 3">
    <name type="scientific">Marivirga atlantica</name>
    <dbReference type="NCBI Taxonomy" id="1548457"/>
    <lineage>
        <taxon>Bacteria</taxon>
        <taxon>Pseudomonadati</taxon>
        <taxon>Bacteroidota</taxon>
        <taxon>Cytophagia</taxon>
        <taxon>Cytophagales</taxon>
        <taxon>Marivirgaceae</taxon>
        <taxon>Marivirga</taxon>
    </lineage>
</organism>
<dbReference type="InterPro" id="IPR025293">
    <property type="entry name" value="YfiR/HmsC-like"/>
</dbReference>
<name>A0A937A5U3_9BACT</name>
<comment type="caution">
    <text evidence="2">The sequence shown here is derived from an EMBL/GenBank/DDBJ whole genome shotgun (WGS) entry which is preliminary data.</text>
</comment>
<evidence type="ECO:0000313" key="2">
    <source>
        <dbReference type="EMBL" id="MBL0764125.1"/>
    </source>
</evidence>
<accession>A0A937A5U3</accession>
<protein>
    <submittedName>
        <fullName evidence="2">YfiR family protein</fullName>
    </submittedName>
</protein>
<reference evidence="2" key="1">
    <citation type="submission" date="2021-01" db="EMBL/GenBank/DDBJ databases">
        <title>Marivirga sp. nov., isolated from intertidal surface sediments.</title>
        <authorList>
            <person name="Zhang M."/>
        </authorList>
    </citation>
    <scope>NUCLEOTIDE SEQUENCE</scope>
    <source>
        <strain evidence="2">SM1354</strain>
    </source>
</reference>
<dbReference type="Proteomes" id="UP000642920">
    <property type="component" value="Unassembled WGS sequence"/>
</dbReference>
<keyword evidence="1" id="KW-0732">Signal</keyword>
<sequence>MRNTKSILALAFIFLFSFQLGLSQGDPDNKYRFHKVFFYSFTKYVQWPPSNTKGDFVIAVLGDSEITPLLEEMAEIKKVGNNNIVVRQVSEENLNQRMNILFVPASEQQQFDKVKTSLKDKPVLLITEGKDLARNGSMINFKDVDGKLRFEVNTANIEQAGLKVSQELVRFGEEIR</sequence>
<dbReference type="RefSeq" id="WP_201917406.1">
    <property type="nucleotide sequence ID" value="NZ_JAERQG010000001.1"/>
</dbReference>
<proteinExistence type="predicted"/>
<evidence type="ECO:0000313" key="3">
    <source>
        <dbReference type="Proteomes" id="UP000642920"/>
    </source>
</evidence>
<evidence type="ECO:0000256" key="1">
    <source>
        <dbReference type="SAM" id="SignalP"/>
    </source>
</evidence>
<feature type="chain" id="PRO_5037451531" evidence="1">
    <location>
        <begin position="22"/>
        <end position="176"/>
    </location>
</feature>
<dbReference type="Pfam" id="PF13689">
    <property type="entry name" value="DUF4154"/>
    <property type="match status" value="1"/>
</dbReference>